<sequence>MRKDISAVTFDLDGTLYPNYRFYIRLVPFVLRELRLLIAMGKARDILREENPEGSFYDLQAEVMAKILKKDPGVVKEKTERLIYRGWEPLFKRIRLFSHVKETLQALRDSGFKLGLLSDFPPERKAEYLGIAGCWDTIFSSEITNHLKPDPAPFLELSKRLLVPPDRILYVGNSVSYDIIGAKGAGMKTALVTSRFGNRRRNTGEADFVFTDYRQLRSYVLG</sequence>
<dbReference type="SUPFAM" id="SSF56784">
    <property type="entry name" value="HAD-like"/>
    <property type="match status" value="1"/>
</dbReference>
<dbReference type="InterPro" id="IPR051540">
    <property type="entry name" value="S-2-haloacid_dehalogenase"/>
</dbReference>
<dbReference type="Proteomes" id="UP000595917">
    <property type="component" value="Chromosome"/>
</dbReference>
<evidence type="ECO:0000313" key="2">
    <source>
        <dbReference type="EMBL" id="QQO09029.1"/>
    </source>
</evidence>
<evidence type="ECO:0000313" key="3">
    <source>
        <dbReference type="Proteomes" id="UP000595917"/>
    </source>
</evidence>
<evidence type="ECO:0000256" key="1">
    <source>
        <dbReference type="ARBA" id="ARBA00022801"/>
    </source>
</evidence>
<dbReference type="Gene3D" id="3.40.50.1000">
    <property type="entry name" value="HAD superfamily/HAD-like"/>
    <property type="match status" value="1"/>
</dbReference>
<gene>
    <name evidence="2" type="ORF">JFL75_19190</name>
</gene>
<dbReference type="EMBL" id="CP067089">
    <property type="protein sequence ID" value="QQO09029.1"/>
    <property type="molecule type" value="Genomic_DNA"/>
</dbReference>
<proteinExistence type="predicted"/>
<dbReference type="SFLD" id="SFLDS00003">
    <property type="entry name" value="Haloacid_Dehalogenase"/>
    <property type="match status" value="1"/>
</dbReference>
<dbReference type="PRINTS" id="PR00413">
    <property type="entry name" value="HADHALOGNASE"/>
</dbReference>
<dbReference type="Gene3D" id="1.10.150.520">
    <property type="match status" value="1"/>
</dbReference>
<dbReference type="InterPro" id="IPR036412">
    <property type="entry name" value="HAD-like_sf"/>
</dbReference>
<dbReference type="RefSeq" id="WP_215626334.1">
    <property type="nucleotide sequence ID" value="NZ_CP067089.2"/>
</dbReference>
<dbReference type="AlphaFoldDB" id="A0A7T7XME6"/>
<dbReference type="InterPro" id="IPR023214">
    <property type="entry name" value="HAD_sf"/>
</dbReference>
<keyword evidence="1 2" id="KW-0378">Hydrolase</keyword>
<dbReference type="KEGG" id="bhc:JFL75_19190"/>
<name>A0A7T7XME6_9SPIR</name>
<organism evidence="2 3">
    <name type="scientific">Breznakiella homolactica</name>
    <dbReference type="NCBI Taxonomy" id="2798577"/>
    <lineage>
        <taxon>Bacteria</taxon>
        <taxon>Pseudomonadati</taxon>
        <taxon>Spirochaetota</taxon>
        <taxon>Spirochaetia</taxon>
        <taxon>Spirochaetales</taxon>
        <taxon>Breznakiellaceae</taxon>
        <taxon>Breznakiella</taxon>
    </lineage>
</organism>
<dbReference type="PANTHER" id="PTHR43316">
    <property type="entry name" value="HYDROLASE, HALOACID DELAHOGENASE-RELATED"/>
    <property type="match status" value="1"/>
</dbReference>
<dbReference type="GO" id="GO:0016787">
    <property type="term" value="F:hydrolase activity"/>
    <property type="evidence" value="ECO:0007669"/>
    <property type="project" value="UniProtKB-KW"/>
</dbReference>
<accession>A0A7T7XME6</accession>
<dbReference type="SFLD" id="SFLDG01129">
    <property type="entry name" value="C1.5:_HAD__Beta-PGM__Phosphata"/>
    <property type="match status" value="1"/>
</dbReference>
<dbReference type="InterPro" id="IPR006439">
    <property type="entry name" value="HAD-SF_hydro_IA"/>
</dbReference>
<dbReference type="Pfam" id="PF00702">
    <property type="entry name" value="Hydrolase"/>
    <property type="match status" value="1"/>
</dbReference>
<reference evidence="2" key="1">
    <citation type="submission" date="2021-01" db="EMBL/GenBank/DDBJ databases">
        <title>Description of Breznakiella homolactica.</title>
        <authorList>
            <person name="Song Y."/>
            <person name="Brune A."/>
        </authorList>
    </citation>
    <scope>NUCLEOTIDE SEQUENCE</scope>
    <source>
        <strain evidence="2">RmG30</strain>
    </source>
</reference>
<keyword evidence="3" id="KW-1185">Reference proteome</keyword>
<protein>
    <submittedName>
        <fullName evidence="2">HAD family hydrolase</fullName>
    </submittedName>
</protein>